<dbReference type="CDD" id="cd04515">
    <property type="entry name" value="Alpha_kinase"/>
    <property type="match status" value="1"/>
</dbReference>
<evidence type="ECO:0000256" key="2">
    <source>
        <dbReference type="ARBA" id="ARBA00022679"/>
    </source>
</evidence>
<evidence type="ECO:0000256" key="5">
    <source>
        <dbReference type="ARBA" id="ARBA00022840"/>
    </source>
</evidence>
<dbReference type="PROSITE" id="PS51158">
    <property type="entry name" value="ALPHA_KINASE"/>
    <property type="match status" value="1"/>
</dbReference>
<feature type="region of interest" description="Disordered" evidence="6">
    <location>
        <begin position="292"/>
        <end position="325"/>
    </location>
</feature>
<dbReference type="PANTHER" id="PTHR45992">
    <property type="entry name" value="EUKARYOTIC ELONGATION FACTOR 2 KINASE-RELATED"/>
    <property type="match status" value="1"/>
</dbReference>
<reference evidence="8 9" key="1">
    <citation type="submission" date="2024-04" db="EMBL/GenBank/DDBJ databases">
        <authorList>
            <consortium name="Genoscope - CEA"/>
            <person name="William W."/>
        </authorList>
    </citation>
    <scope>NUCLEOTIDE SEQUENCE [LARGE SCALE GENOMIC DNA]</scope>
</reference>
<dbReference type="EMBL" id="CAXITT010000307">
    <property type="protein sequence ID" value="CAL1538624.1"/>
    <property type="molecule type" value="Genomic_DNA"/>
</dbReference>
<proteinExistence type="predicted"/>
<dbReference type="InterPro" id="IPR011009">
    <property type="entry name" value="Kinase-like_dom_sf"/>
</dbReference>
<evidence type="ECO:0000313" key="9">
    <source>
        <dbReference type="Proteomes" id="UP001497497"/>
    </source>
</evidence>
<dbReference type="Proteomes" id="UP001497497">
    <property type="component" value="Unassembled WGS sequence"/>
</dbReference>
<keyword evidence="2" id="KW-0808">Transferase</keyword>
<dbReference type="PANTHER" id="PTHR45992:SF11">
    <property type="entry name" value="ALPHA-TYPE PROTEIN KINASE DOMAIN-CONTAINING PROTEIN"/>
    <property type="match status" value="1"/>
</dbReference>
<keyword evidence="5" id="KW-0067">ATP-binding</keyword>
<organism evidence="8 9">
    <name type="scientific">Lymnaea stagnalis</name>
    <name type="common">Great pond snail</name>
    <name type="synonym">Helix stagnalis</name>
    <dbReference type="NCBI Taxonomy" id="6523"/>
    <lineage>
        <taxon>Eukaryota</taxon>
        <taxon>Metazoa</taxon>
        <taxon>Spiralia</taxon>
        <taxon>Lophotrochozoa</taxon>
        <taxon>Mollusca</taxon>
        <taxon>Gastropoda</taxon>
        <taxon>Heterobranchia</taxon>
        <taxon>Euthyneura</taxon>
        <taxon>Panpulmonata</taxon>
        <taxon>Hygrophila</taxon>
        <taxon>Lymnaeoidea</taxon>
        <taxon>Lymnaeidae</taxon>
        <taxon>Lymnaea</taxon>
    </lineage>
</organism>
<dbReference type="InterPro" id="IPR004166">
    <property type="entry name" value="a-kinase_dom"/>
</dbReference>
<comment type="caution">
    <text evidence="8">The sequence shown here is derived from an EMBL/GenBank/DDBJ whole genome shotgun (WGS) entry which is preliminary data.</text>
</comment>
<keyword evidence="3" id="KW-0547">Nucleotide-binding</keyword>
<evidence type="ECO:0000259" key="7">
    <source>
        <dbReference type="PROSITE" id="PS51158"/>
    </source>
</evidence>
<dbReference type="SUPFAM" id="SSF56112">
    <property type="entry name" value="Protein kinase-like (PK-like)"/>
    <property type="match status" value="1"/>
</dbReference>
<dbReference type="InterPro" id="IPR051852">
    <property type="entry name" value="Alpha-type_PK"/>
</dbReference>
<keyword evidence="1" id="KW-0723">Serine/threonine-protein kinase</keyword>
<feature type="domain" description="Alpha-type protein kinase" evidence="7">
    <location>
        <begin position="1"/>
        <end position="139"/>
    </location>
</feature>
<gene>
    <name evidence="8" type="ORF">GSLYS_00012445001</name>
</gene>
<feature type="region of interest" description="Disordered" evidence="6">
    <location>
        <begin position="182"/>
        <end position="201"/>
    </location>
</feature>
<keyword evidence="9" id="KW-1185">Reference proteome</keyword>
<sequence length="393" mass="44815">MDKVSNLNKWLAGRKGKRSLDQDEWISIEELIPGDMVRYCPWTFEHHTEDYVESEHLQAFSHFTFMHTNGSLVACDFQGVCERKNSTPRYIFTDSTIHSRCKLYGLFDKGEYGITEFFKLHKCSNICKKWPKPTPLTPPPSFEEACAAQRLHLASAPTFENIVFPARSLSNIILDDEIHQVSPTTRQATGSRRRHQSDHQTRVHIIAQTERQTTISHRHRRRSSSLYDNVSCLTDTSNVSNESQPPAYDSLVATQERPTAFSLDHNRPPSLHDNTHGHHAVLSNSSSCPLLETAQGHHERPPRQALGRSATCDEVDSTRHSTPGLTFEESRVRSWSENVINPNLQQRRIMNLYACQREGGREQIVYLRGLQNELPPLIVPSAPRNPGEYLNDT</sequence>
<protein>
    <recommendedName>
        <fullName evidence="7">Alpha-type protein kinase domain-containing protein</fullName>
    </recommendedName>
</protein>
<dbReference type="GO" id="GO:0004674">
    <property type="term" value="F:protein serine/threonine kinase activity"/>
    <property type="evidence" value="ECO:0007669"/>
    <property type="project" value="UniProtKB-KW"/>
</dbReference>
<name>A0AAV2HWP3_LYMST</name>
<dbReference type="Pfam" id="PF02816">
    <property type="entry name" value="Alpha_kinase"/>
    <property type="match status" value="1"/>
</dbReference>
<dbReference type="Gene3D" id="3.20.200.10">
    <property type="entry name" value="MHCK/EF2 kinase"/>
    <property type="match status" value="1"/>
</dbReference>
<evidence type="ECO:0000256" key="6">
    <source>
        <dbReference type="SAM" id="MobiDB-lite"/>
    </source>
</evidence>
<dbReference type="GO" id="GO:0005524">
    <property type="term" value="F:ATP binding"/>
    <property type="evidence" value="ECO:0007669"/>
    <property type="project" value="UniProtKB-KW"/>
</dbReference>
<evidence type="ECO:0000313" key="8">
    <source>
        <dbReference type="EMBL" id="CAL1538624.1"/>
    </source>
</evidence>
<evidence type="ECO:0000256" key="4">
    <source>
        <dbReference type="ARBA" id="ARBA00022777"/>
    </source>
</evidence>
<keyword evidence="4" id="KW-0418">Kinase</keyword>
<accession>A0AAV2HWP3</accession>
<dbReference type="AlphaFoldDB" id="A0AAV2HWP3"/>
<evidence type="ECO:0000256" key="1">
    <source>
        <dbReference type="ARBA" id="ARBA00022527"/>
    </source>
</evidence>
<evidence type="ECO:0000256" key="3">
    <source>
        <dbReference type="ARBA" id="ARBA00022741"/>
    </source>
</evidence>